<comment type="caution">
    <text evidence="1">The sequence shown here is derived from an EMBL/GenBank/DDBJ whole genome shotgun (WGS) entry which is preliminary data.</text>
</comment>
<accession>A0ABR7BYJ9</accession>
<gene>
    <name evidence="1" type="ORF">H8S53_04050</name>
</gene>
<organism evidence="1 2">
    <name type="scientific">Bacteroides parvus</name>
    <dbReference type="NCBI Taxonomy" id="2763025"/>
    <lineage>
        <taxon>Bacteria</taxon>
        <taxon>Pseudomonadati</taxon>
        <taxon>Bacteroidota</taxon>
        <taxon>Bacteroidia</taxon>
        <taxon>Bacteroidales</taxon>
        <taxon>Bacteroidaceae</taxon>
        <taxon>Bacteroides</taxon>
    </lineage>
</organism>
<keyword evidence="2" id="KW-1185">Reference proteome</keyword>
<dbReference type="EMBL" id="JACOOG010000001">
    <property type="protein sequence ID" value="MBC5590432.1"/>
    <property type="molecule type" value="Genomic_DNA"/>
</dbReference>
<dbReference type="Proteomes" id="UP000600230">
    <property type="component" value="Unassembled WGS sequence"/>
</dbReference>
<name>A0ABR7BYJ9_9BACE</name>
<protein>
    <recommendedName>
        <fullName evidence="3">RHS repeat-associated core domain-containing protein</fullName>
    </recommendedName>
</protein>
<evidence type="ECO:0008006" key="3">
    <source>
        <dbReference type="Google" id="ProtNLM"/>
    </source>
</evidence>
<evidence type="ECO:0000313" key="2">
    <source>
        <dbReference type="Proteomes" id="UP000600230"/>
    </source>
</evidence>
<dbReference type="RefSeq" id="WP_131225637.1">
    <property type="nucleotide sequence ID" value="NZ_JACOOG010000001.1"/>
</dbReference>
<sequence>MNGTGRNATLSKSGNCSSGNLYIVRTTDEDRNVSCLFTDKLGRMVLQRRVIGSDNHDTYYVYDNRDNLRFVLPSRLRDEGISQERMHWPIAISTTAATAACGGSCPDVMPCAMSTTRPTV</sequence>
<reference evidence="1 2" key="1">
    <citation type="submission" date="2020-08" db="EMBL/GenBank/DDBJ databases">
        <title>Genome public.</title>
        <authorList>
            <person name="Liu C."/>
            <person name="Sun Q."/>
        </authorList>
    </citation>
    <scope>NUCLEOTIDE SEQUENCE [LARGE SCALE GENOMIC DNA]</scope>
    <source>
        <strain evidence="1 2">NSJ-21</strain>
    </source>
</reference>
<proteinExistence type="predicted"/>
<evidence type="ECO:0000313" key="1">
    <source>
        <dbReference type="EMBL" id="MBC5590432.1"/>
    </source>
</evidence>